<protein>
    <submittedName>
        <fullName evidence="2">DUF4148 domain-containing protein</fullName>
    </submittedName>
</protein>
<gene>
    <name evidence="2" type="ORF">KDW93_25110</name>
</gene>
<dbReference type="Proteomes" id="UP000682266">
    <property type="component" value="Unassembled WGS sequence"/>
</dbReference>
<evidence type="ECO:0000256" key="1">
    <source>
        <dbReference type="SAM" id="SignalP"/>
    </source>
</evidence>
<proteinExistence type="predicted"/>
<accession>A0AA41EBV0</accession>
<dbReference type="AlphaFoldDB" id="A0AA41EBV0"/>
<name>A0AA41EBV0_9BURK</name>
<feature type="chain" id="PRO_5041383367" evidence="1">
    <location>
        <begin position="22"/>
        <end position="78"/>
    </location>
</feature>
<dbReference type="RefSeq" id="WP_105787658.1">
    <property type="nucleotide sequence ID" value="NZ_CADERF010000023.1"/>
</dbReference>
<sequence length="78" mass="8272">MKTSRITFALVAFATAACAHAAAPVDSLTANQDAVATTQWAPATAMPTGKTRTEVRQELARARQSGELDALRKLYSGH</sequence>
<dbReference type="EMBL" id="JAGSVG010000026">
    <property type="protein sequence ID" value="MBR8132213.1"/>
    <property type="molecule type" value="Genomic_DNA"/>
</dbReference>
<dbReference type="Pfam" id="PF13663">
    <property type="entry name" value="DUF4148"/>
    <property type="match status" value="1"/>
</dbReference>
<evidence type="ECO:0000313" key="2">
    <source>
        <dbReference type="EMBL" id="MBR8132213.1"/>
    </source>
</evidence>
<comment type="caution">
    <text evidence="2">The sequence shown here is derived from an EMBL/GenBank/DDBJ whole genome shotgun (WGS) entry which is preliminary data.</text>
</comment>
<feature type="signal peptide" evidence="1">
    <location>
        <begin position="1"/>
        <end position="21"/>
    </location>
</feature>
<keyword evidence="1" id="KW-0732">Signal</keyword>
<evidence type="ECO:0000313" key="3">
    <source>
        <dbReference type="Proteomes" id="UP000682266"/>
    </source>
</evidence>
<reference evidence="2" key="1">
    <citation type="submission" date="2021-04" db="EMBL/GenBank/DDBJ databases">
        <title>A collection of bacterial strains from the Burkholderia cepacia Research Laboratory and Repository.</title>
        <authorList>
            <person name="Lipuma J."/>
            <person name="Spilker T."/>
        </authorList>
    </citation>
    <scope>NUCLEOTIDE SEQUENCE</scope>
    <source>
        <strain evidence="2">AU36012</strain>
    </source>
</reference>
<organism evidence="2 3">
    <name type="scientific">Burkholderia ambifaria</name>
    <dbReference type="NCBI Taxonomy" id="152480"/>
    <lineage>
        <taxon>Bacteria</taxon>
        <taxon>Pseudomonadati</taxon>
        <taxon>Pseudomonadota</taxon>
        <taxon>Betaproteobacteria</taxon>
        <taxon>Burkholderiales</taxon>
        <taxon>Burkholderiaceae</taxon>
        <taxon>Burkholderia</taxon>
        <taxon>Burkholderia cepacia complex</taxon>
    </lineage>
</organism>
<dbReference type="InterPro" id="IPR025421">
    <property type="entry name" value="DUF4148"/>
</dbReference>
<dbReference type="PROSITE" id="PS51257">
    <property type="entry name" value="PROKAR_LIPOPROTEIN"/>
    <property type="match status" value="1"/>
</dbReference>